<keyword evidence="2" id="KW-0813">Transport</keyword>
<keyword evidence="8" id="KW-1185">Reference proteome</keyword>
<keyword evidence="5 6" id="KW-0472">Membrane</keyword>
<evidence type="ECO:0000256" key="2">
    <source>
        <dbReference type="ARBA" id="ARBA00022448"/>
    </source>
</evidence>
<evidence type="ECO:0000256" key="1">
    <source>
        <dbReference type="ARBA" id="ARBA00004141"/>
    </source>
</evidence>
<evidence type="ECO:0000256" key="4">
    <source>
        <dbReference type="ARBA" id="ARBA00022989"/>
    </source>
</evidence>
<dbReference type="GO" id="GO:0016020">
    <property type="term" value="C:membrane"/>
    <property type="evidence" value="ECO:0007669"/>
    <property type="project" value="UniProtKB-SubCell"/>
</dbReference>
<dbReference type="PIRSF" id="PIRSF006060">
    <property type="entry name" value="AA_transporter"/>
    <property type="match status" value="1"/>
</dbReference>
<reference evidence="7 8" key="1">
    <citation type="journal article" date="2024" name="Nat. Commun.">
        <title>Phylogenomics reveals the evolutionary origins of lichenization in chlorophyte algae.</title>
        <authorList>
            <person name="Puginier C."/>
            <person name="Libourel C."/>
            <person name="Otte J."/>
            <person name="Skaloud P."/>
            <person name="Haon M."/>
            <person name="Grisel S."/>
            <person name="Petersen M."/>
            <person name="Berrin J.G."/>
            <person name="Delaux P.M."/>
            <person name="Dal Grande F."/>
            <person name="Keller J."/>
        </authorList>
    </citation>
    <scope>NUCLEOTIDE SEQUENCE [LARGE SCALE GENOMIC DNA]</scope>
    <source>
        <strain evidence="7 8">SAG 2145</strain>
    </source>
</reference>
<feature type="transmembrane region" description="Helical" evidence="6">
    <location>
        <begin position="59"/>
        <end position="77"/>
    </location>
</feature>
<feature type="transmembrane region" description="Helical" evidence="6">
    <location>
        <begin position="366"/>
        <end position="385"/>
    </location>
</feature>
<proteinExistence type="predicted"/>
<evidence type="ECO:0008006" key="9">
    <source>
        <dbReference type="Google" id="ProtNLM"/>
    </source>
</evidence>
<feature type="transmembrane region" description="Helical" evidence="6">
    <location>
        <begin position="397"/>
        <end position="418"/>
    </location>
</feature>
<evidence type="ECO:0000313" key="7">
    <source>
        <dbReference type="EMBL" id="KAK9817612.1"/>
    </source>
</evidence>
<dbReference type="InterPro" id="IPR002293">
    <property type="entry name" value="AA/rel_permease1"/>
</dbReference>
<dbReference type="Gene3D" id="1.20.1740.10">
    <property type="entry name" value="Amino acid/polyamine transporter I"/>
    <property type="match status" value="1"/>
</dbReference>
<name>A0AAW1Q9M6_9CHLO</name>
<feature type="transmembrane region" description="Helical" evidence="6">
    <location>
        <begin position="30"/>
        <end position="53"/>
    </location>
</feature>
<keyword evidence="4 6" id="KW-1133">Transmembrane helix</keyword>
<evidence type="ECO:0000313" key="8">
    <source>
        <dbReference type="Proteomes" id="UP001438707"/>
    </source>
</evidence>
<evidence type="ECO:0000256" key="3">
    <source>
        <dbReference type="ARBA" id="ARBA00022692"/>
    </source>
</evidence>
<dbReference type="GO" id="GO:0022857">
    <property type="term" value="F:transmembrane transporter activity"/>
    <property type="evidence" value="ECO:0007669"/>
    <property type="project" value="InterPro"/>
</dbReference>
<dbReference type="AlphaFoldDB" id="A0AAW1Q9M6"/>
<comment type="subcellular location">
    <subcellularLocation>
        <location evidence="1">Membrane</location>
        <topology evidence="1">Multi-pass membrane protein</topology>
    </subcellularLocation>
</comment>
<feature type="transmembrane region" description="Helical" evidence="6">
    <location>
        <begin position="326"/>
        <end position="345"/>
    </location>
</feature>
<dbReference type="PANTHER" id="PTHR45649">
    <property type="entry name" value="AMINO-ACID PERMEASE BAT1"/>
    <property type="match status" value="1"/>
</dbReference>
<dbReference type="Pfam" id="PF13520">
    <property type="entry name" value="AA_permease_2"/>
    <property type="match status" value="2"/>
</dbReference>
<evidence type="ECO:0000256" key="6">
    <source>
        <dbReference type="SAM" id="Phobius"/>
    </source>
</evidence>
<protein>
    <recommendedName>
        <fullName evidence="9">Amino acid transporter</fullName>
    </recommendedName>
</protein>
<gene>
    <name evidence="7" type="ORF">WJX74_002698</name>
</gene>
<evidence type="ECO:0000256" key="5">
    <source>
        <dbReference type="ARBA" id="ARBA00023136"/>
    </source>
</evidence>
<accession>A0AAW1Q9M6</accession>
<dbReference type="PANTHER" id="PTHR45649:SF26">
    <property type="entry name" value="OS04G0435100 PROTEIN"/>
    <property type="match status" value="1"/>
</dbReference>
<sequence>MPAEDTGQSRLLQLGYLQQLPRVLSWQQNAAICISLVSATTGISGLFGIGLAYGGPGSLVWGWLLVSVFTFFTALSMSEICSSLPTAGGIYYWSYMLSGRHGPFAGWFTAHINFVGQVAFVASNEYLCIQLFTTWISLAHLGAETALEHTSVSDTTQSATQQSGGMMPMQTQTAGTAYQGKCTLAWIAIMIIVTPHKQPVQVILTTFQDYESVFYPGNETGGQLPAAQVMWDAFKIRFGSGAGSLLVLAIPVGTSFLSGLFSVTSAARTLYGAARDGSIAVLQPYAAVSSYAKAPVTSVCLVSALAFVPAFSILASPYIFLAVTSIATIGLAFSYAAAIFCRIALARSHFQPGRFNLKRWSYPCGVIAVGWSIFMCIIFSLPPVYPVTMVSFNFSPMALLLVSIWVGATWLCWARFWYKGPAPHICNSDVVKVKPHAWT</sequence>
<dbReference type="EMBL" id="JALJOS010000063">
    <property type="protein sequence ID" value="KAK9817612.1"/>
    <property type="molecule type" value="Genomic_DNA"/>
</dbReference>
<comment type="caution">
    <text evidence="7">The sequence shown here is derived from an EMBL/GenBank/DDBJ whole genome shotgun (WGS) entry which is preliminary data.</text>
</comment>
<keyword evidence="3 6" id="KW-0812">Transmembrane</keyword>
<dbReference type="Proteomes" id="UP001438707">
    <property type="component" value="Unassembled WGS sequence"/>
</dbReference>
<organism evidence="7 8">
    <name type="scientific">Apatococcus lobatus</name>
    <dbReference type="NCBI Taxonomy" id="904363"/>
    <lineage>
        <taxon>Eukaryota</taxon>
        <taxon>Viridiplantae</taxon>
        <taxon>Chlorophyta</taxon>
        <taxon>core chlorophytes</taxon>
        <taxon>Trebouxiophyceae</taxon>
        <taxon>Chlorellales</taxon>
        <taxon>Chlorellaceae</taxon>
        <taxon>Apatococcus</taxon>
    </lineage>
</organism>